<proteinExistence type="predicted"/>
<evidence type="ECO:0008006" key="3">
    <source>
        <dbReference type="Google" id="ProtNLM"/>
    </source>
</evidence>
<accession>A0A174M3S0</accession>
<dbReference type="RefSeq" id="WP_172678557.1">
    <property type="nucleotide sequence ID" value="NZ_CABJDZ010000003.1"/>
</dbReference>
<sequence length="57" mass="6723">MELTKKIPTTDKSQENNHLLRMLDRGIDDMEAGRELPLEDAFRKITELRDARRNARI</sequence>
<reference evidence="1 2" key="1">
    <citation type="submission" date="2015-09" db="EMBL/GenBank/DDBJ databases">
        <authorList>
            <consortium name="Pathogen Informatics"/>
        </authorList>
    </citation>
    <scope>NUCLEOTIDE SEQUENCE [LARGE SCALE GENOMIC DNA]</scope>
    <source>
        <strain evidence="1 2">2789STDY5834921</strain>
    </source>
</reference>
<gene>
    <name evidence="1" type="ORF">ERS852533_00884</name>
</gene>
<dbReference type="AlphaFoldDB" id="A0A174M3S0"/>
<organism evidence="1 2">
    <name type="scientific">Blautia obeum</name>
    <dbReference type="NCBI Taxonomy" id="40520"/>
    <lineage>
        <taxon>Bacteria</taxon>
        <taxon>Bacillati</taxon>
        <taxon>Bacillota</taxon>
        <taxon>Clostridia</taxon>
        <taxon>Lachnospirales</taxon>
        <taxon>Lachnospiraceae</taxon>
        <taxon>Blautia</taxon>
    </lineage>
</organism>
<evidence type="ECO:0000313" key="2">
    <source>
        <dbReference type="Proteomes" id="UP000095413"/>
    </source>
</evidence>
<protein>
    <recommendedName>
        <fullName evidence="3">Type II toxin-antitoxin system ParD family antitoxin</fullName>
    </recommendedName>
</protein>
<evidence type="ECO:0000313" key="1">
    <source>
        <dbReference type="EMBL" id="CUP28429.1"/>
    </source>
</evidence>
<dbReference type="Proteomes" id="UP000095413">
    <property type="component" value="Unassembled WGS sequence"/>
</dbReference>
<name>A0A174M3S0_9FIRM</name>
<dbReference type="EMBL" id="CZBA01000003">
    <property type="protein sequence ID" value="CUP28429.1"/>
    <property type="molecule type" value="Genomic_DNA"/>
</dbReference>